<evidence type="ECO:0000313" key="1">
    <source>
        <dbReference type="EMBL" id="SFG65063.1"/>
    </source>
</evidence>
<dbReference type="STRING" id="435880.SAMN04487988_10669"/>
<protein>
    <recommendedName>
        <fullName evidence="3">Lipoprotein</fullName>
    </recommendedName>
</protein>
<gene>
    <name evidence="1" type="ORF">SAMN04487988_10669</name>
</gene>
<proteinExistence type="predicted"/>
<sequence length="244" mass="28317">MKRVNFYFLFLVFVGMTWFSCHPAEERKAISLVEKSIAAHGGQSEWDVLEAIHFSKKTSLFAEDGSLEEELDQQIEFQLKPQYSGKMSWIKDSIAHVLEFDGKKIRYKMAGNQIQNSDFLASKKKELDAALYVVGMPWKLLEDQSAKLIYKGIRDTALGEVEVIEVDYGPGADRWWYYFDAESHLMVGNEVQLEDHRSVIENLDFNQVDDFVFYGERKSYRVDSLGQKLYLRAAYQYGDYKLIP</sequence>
<name>A0A1I2TJR5_9BACT</name>
<evidence type="ECO:0000313" key="2">
    <source>
        <dbReference type="Proteomes" id="UP000199642"/>
    </source>
</evidence>
<reference evidence="2" key="1">
    <citation type="submission" date="2016-10" db="EMBL/GenBank/DDBJ databases">
        <authorList>
            <person name="Varghese N."/>
            <person name="Submissions S."/>
        </authorList>
    </citation>
    <scope>NUCLEOTIDE SEQUENCE [LARGE SCALE GENOMIC DNA]</scope>
    <source>
        <strain evidence="2">DSM 19315</strain>
    </source>
</reference>
<dbReference type="RefSeq" id="WP_092791105.1">
    <property type="nucleotide sequence ID" value="NZ_FOPC01000006.1"/>
</dbReference>
<organism evidence="1 2">
    <name type="scientific">Algoriphagus hitonicola</name>
    <dbReference type="NCBI Taxonomy" id="435880"/>
    <lineage>
        <taxon>Bacteria</taxon>
        <taxon>Pseudomonadati</taxon>
        <taxon>Bacteroidota</taxon>
        <taxon>Cytophagia</taxon>
        <taxon>Cytophagales</taxon>
        <taxon>Cyclobacteriaceae</taxon>
        <taxon>Algoriphagus</taxon>
    </lineage>
</organism>
<accession>A0A1I2TJR5</accession>
<dbReference type="PROSITE" id="PS51257">
    <property type="entry name" value="PROKAR_LIPOPROTEIN"/>
    <property type="match status" value="1"/>
</dbReference>
<dbReference type="EMBL" id="FOPC01000006">
    <property type="protein sequence ID" value="SFG65063.1"/>
    <property type="molecule type" value="Genomic_DNA"/>
</dbReference>
<evidence type="ECO:0008006" key="3">
    <source>
        <dbReference type="Google" id="ProtNLM"/>
    </source>
</evidence>
<keyword evidence="2" id="KW-1185">Reference proteome</keyword>
<dbReference type="Proteomes" id="UP000199642">
    <property type="component" value="Unassembled WGS sequence"/>
</dbReference>
<dbReference type="OrthoDB" id="1420384at2"/>
<dbReference type="AlphaFoldDB" id="A0A1I2TJR5"/>